<evidence type="ECO:0000256" key="7">
    <source>
        <dbReference type="PROSITE-ProRule" id="PRU00339"/>
    </source>
</evidence>
<dbReference type="EMBL" id="LMTR01000040">
    <property type="protein sequence ID" value="KWT69980.1"/>
    <property type="molecule type" value="Genomic_DNA"/>
</dbReference>
<feature type="domain" description="Peptidase M48" evidence="9">
    <location>
        <begin position="42"/>
        <end position="240"/>
    </location>
</feature>
<dbReference type="Proteomes" id="UP000059074">
    <property type="component" value="Unassembled WGS sequence"/>
</dbReference>
<dbReference type="GO" id="GO:0004222">
    <property type="term" value="F:metalloendopeptidase activity"/>
    <property type="evidence" value="ECO:0007669"/>
    <property type="project" value="InterPro"/>
</dbReference>
<comment type="cofactor">
    <cofactor evidence="1">
        <name>Zn(2+)</name>
        <dbReference type="ChEBI" id="CHEBI:29105"/>
    </cofactor>
</comment>
<dbReference type="InterPro" id="IPR019734">
    <property type="entry name" value="TPR_rpt"/>
</dbReference>
<reference evidence="10 11" key="1">
    <citation type="submission" date="2015-10" db="EMBL/GenBank/DDBJ databases">
        <title>Transcriptomic analysis of a linuron degrading triple-species bacterial consortium.</title>
        <authorList>
            <person name="Albers P."/>
        </authorList>
    </citation>
    <scope>NUCLEOTIDE SEQUENCE [LARGE SCALE GENOMIC DNA]</scope>
    <source>
        <strain evidence="10 11">WDL6</strain>
    </source>
</reference>
<dbReference type="PROSITE" id="PS50005">
    <property type="entry name" value="TPR"/>
    <property type="match status" value="1"/>
</dbReference>
<keyword evidence="5" id="KW-0862">Zinc</keyword>
<dbReference type="InterPro" id="IPR051156">
    <property type="entry name" value="Mito/Outer_Membr_Metalloprot"/>
</dbReference>
<evidence type="ECO:0000313" key="10">
    <source>
        <dbReference type="EMBL" id="KWT69980.1"/>
    </source>
</evidence>
<evidence type="ECO:0000259" key="9">
    <source>
        <dbReference type="Pfam" id="PF01435"/>
    </source>
</evidence>
<dbReference type="CDD" id="cd07324">
    <property type="entry name" value="M48C_Oma1-like"/>
    <property type="match status" value="1"/>
</dbReference>
<dbReference type="RefSeq" id="WP_068460607.1">
    <property type="nucleotide sequence ID" value="NZ_JAEFBX010000001.1"/>
</dbReference>
<dbReference type="Gene3D" id="3.30.2010.10">
    <property type="entry name" value="Metalloproteases ('zincins'), catalytic domain"/>
    <property type="match status" value="1"/>
</dbReference>
<keyword evidence="4" id="KW-0378">Hydrolase</keyword>
<name>A0A109BK60_HYPSL</name>
<evidence type="ECO:0000256" key="1">
    <source>
        <dbReference type="ARBA" id="ARBA00001947"/>
    </source>
</evidence>
<evidence type="ECO:0000256" key="3">
    <source>
        <dbReference type="ARBA" id="ARBA00022723"/>
    </source>
</evidence>
<dbReference type="OrthoDB" id="9814887at2"/>
<evidence type="ECO:0000256" key="6">
    <source>
        <dbReference type="ARBA" id="ARBA00023049"/>
    </source>
</evidence>
<protein>
    <submittedName>
        <fullName evidence="10">Putative Zn-dependent protease</fullName>
    </submittedName>
</protein>
<sequence>MLSITKTKWSRFAAFFGLFCCALVASLPQDASAQGVPLIRDTEIENVLNDYAQPLFKAAGFGAGRIRMRIVQSDAFNAFVLDGKNVFVHTGTLMQANTPNEVIGVIAHETGHITGGHMAALRARIAKDQTRALLAQILGIGLMVAGGVSGSDSLGGAGQGVMFGGNEVIMRSLLAERRQQESAADQAGLTLLNATRQSGRGMLTTFERFAAQEYISDAQKEAFARSHPLSTDRLARLRKLVETSPHYGNKDSAELQLRHDLMRAKLSGYLEKPQTVFNRYPATDNSLPARYARALARFFQGGPGALDAAMAQVDGLLATRPDYPYFWEVKGDLLMRSGRTSDAIAPLRQALKLAPNASLIRVQLAGALQETQGEQGVNESITLLRKSLIEDENPRAYRLLANSYYKMGRRPEADAMIAQAYFLEGNLKQAQLFAKRAQTKLRQGTPEWLKNDDIINYKPQT</sequence>
<dbReference type="GO" id="GO:0016020">
    <property type="term" value="C:membrane"/>
    <property type="evidence" value="ECO:0007669"/>
    <property type="project" value="TreeGrafter"/>
</dbReference>
<dbReference type="SUPFAM" id="SSF48452">
    <property type="entry name" value="TPR-like"/>
    <property type="match status" value="1"/>
</dbReference>
<dbReference type="Gene3D" id="1.25.40.10">
    <property type="entry name" value="Tetratricopeptide repeat domain"/>
    <property type="match status" value="1"/>
</dbReference>
<dbReference type="PANTHER" id="PTHR22726:SF1">
    <property type="entry name" value="METALLOENDOPEPTIDASE OMA1, MITOCHONDRIAL"/>
    <property type="match status" value="1"/>
</dbReference>
<keyword evidence="8" id="KW-0732">Signal</keyword>
<dbReference type="SMART" id="SM00028">
    <property type="entry name" value="TPR"/>
    <property type="match status" value="2"/>
</dbReference>
<dbReference type="InterPro" id="IPR011990">
    <property type="entry name" value="TPR-like_helical_dom_sf"/>
</dbReference>
<evidence type="ECO:0000256" key="8">
    <source>
        <dbReference type="SAM" id="SignalP"/>
    </source>
</evidence>
<keyword evidence="7" id="KW-0802">TPR repeat</keyword>
<dbReference type="PANTHER" id="PTHR22726">
    <property type="entry name" value="METALLOENDOPEPTIDASE OMA1"/>
    <property type="match status" value="1"/>
</dbReference>
<feature type="signal peptide" evidence="8">
    <location>
        <begin position="1"/>
        <end position="33"/>
    </location>
</feature>
<proteinExistence type="predicted"/>
<gene>
    <name evidence="10" type="ORF">APY04_1189</name>
</gene>
<keyword evidence="2 10" id="KW-0645">Protease</keyword>
<evidence type="ECO:0000313" key="11">
    <source>
        <dbReference type="Proteomes" id="UP000059074"/>
    </source>
</evidence>
<dbReference type="AlphaFoldDB" id="A0A109BK60"/>
<keyword evidence="11" id="KW-1185">Reference proteome</keyword>
<dbReference type="PATRIC" id="fig|121290.4.peg.3151"/>
<comment type="caution">
    <text evidence="10">The sequence shown here is derived from an EMBL/GenBank/DDBJ whole genome shotgun (WGS) entry which is preliminary data.</text>
</comment>
<evidence type="ECO:0000256" key="2">
    <source>
        <dbReference type="ARBA" id="ARBA00022670"/>
    </source>
</evidence>
<keyword evidence="6" id="KW-0482">Metalloprotease</keyword>
<evidence type="ECO:0000256" key="4">
    <source>
        <dbReference type="ARBA" id="ARBA00022801"/>
    </source>
</evidence>
<organism evidence="10 11">
    <name type="scientific">Hyphomicrobium sulfonivorans</name>
    <dbReference type="NCBI Taxonomy" id="121290"/>
    <lineage>
        <taxon>Bacteria</taxon>
        <taxon>Pseudomonadati</taxon>
        <taxon>Pseudomonadota</taxon>
        <taxon>Alphaproteobacteria</taxon>
        <taxon>Hyphomicrobiales</taxon>
        <taxon>Hyphomicrobiaceae</taxon>
        <taxon>Hyphomicrobium</taxon>
    </lineage>
</organism>
<keyword evidence="3" id="KW-0479">Metal-binding</keyword>
<dbReference type="GO" id="GO:0051603">
    <property type="term" value="P:proteolysis involved in protein catabolic process"/>
    <property type="evidence" value="ECO:0007669"/>
    <property type="project" value="TreeGrafter"/>
</dbReference>
<dbReference type="STRING" id="121290.APY04_1189"/>
<evidence type="ECO:0000256" key="5">
    <source>
        <dbReference type="ARBA" id="ARBA00022833"/>
    </source>
</evidence>
<dbReference type="GO" id="GO:0046872">
    <property type="term" value="F:metal ion binding"/>
    <property type="evidence" value="ECO:0007669"/>
    <property type="project" value="UniProtKB-KW"/>
</dbReference>
<dbReference type="InterPro" id="IPR001915">
    <property type="entry name" value="Peptidase_M48"/>
</dbReference>
<dbReference type="Pfam" id="PF01435">
    <property type="entry name" value="Peptidase_M48"/>
    <property type="match status" value="1"/>
</dbReference>
<feature type="chain" id="PRO_5007132650" evidence="8">
    <location>
        <begin position="34"/>
        <end position="461"/>
    </location>
</feature>
<feature type="repeat" description="TPR" evidence="7">
    <location>
        <begin position="324"/>
        <end position="357"/>
    </location>
</feature>
<accession>A0A109BK60</accession>